<evidence type="ECO:0000313" key="2">
    <source>
        <dbReference type="EMBL" id="XCC57087.1"/>
    </source>
</evidence>
<dbReference type="InterPro" id="IPR013216">
    <property type="entry name" value="Methyltransf_11"/>
</dbReference>
<dbReference type="Gene3D" id="3.40.50.150">
    <property type="entry name" value="Vaccinia Virus protein VP39"/>
    <property type="match status" value="1"/>
</dbReference>
<dbReference type="InterPro" id="IPR029063">
    <property type="entry name" value="SAM-dependent_MTases_sf"/>
</dbReference>
<protein>
    <submittedName>
        <fullName evidence="2">Class I SAM-dependent methyltransferase</fullName>
    </submittedName>
</protein>
<organism evidence="2">
    <name type="scientific">Polynucleobacter sp. UK-FUSCHL-C3</name>
    <dbReference type="NCBI Taxonomy" id="2955208"/>
    <lineage>
        <taxon>Bacteria</taxon>
        <taxon>Pseudomonadati</taxon>
        <taxon>Pseudomonadota</taxon>
        <taxon>Betaproteobacteria</taxon>
        <taxon>Burkholderiales</taxon>
        <taxon>Burkholderiaceae</taxon>
        <taxon>Polynucleobacter</taxon>
    </lineage>
</organism>
<reference evidence="2" key="1">
    <citation type="submission" date="2022-06" db="EMBL/GenBank/DDBJ databases">
        <title>New Polynucleobacter species.</title>
        <authorList>
            <person name="Hahn M.W."/>
        </authorList>
    </citation>
    <scope>NUCLEOTIDE SEQUENCE</scope>
    <source>
        <strain evidence="2">UK-FUSCHL-C3</strain>
    </source>
</reference>
<proteinExistence type="predicted"/>
<name>A0AAU8A0C0_9BURK</name>
<dbReference type="AlphaFoldDB" id="A0AAU8A0C0"/>
<keyword evidence="2" id="KW-0808">Transferase</keyword>
<keyword evidence="2" id="KW-0489">Methyltransferase</keyword>
<dbReference type="EMBL" id="CP099959">
    <property type="protein sequence ID" value="XCC57087.1"/>
    <property type="molecule type" value="Genomic_DNA"/>
</dbReference>
<dbReference type="SUPFAM" id="SSF53335">
    <property type="entry name" value="S-adenosyl-L-methionine-dependent methyltransferases"/>
    <property type="match status" value="1"/>
</dbReference>
<feature type="domain" description="Methyltransferase type 11" evidence="1">
    <location>
        <begin position="89"/>
        <end position="138"/>
    </location>
</feature>
<sequence length="267" mass="30047">MITSTPPDLLTDHPPENSWETWLQSPPGQYILQSEQLLFNQAVSDVFGYHALQIGLPQMNTLSESRISLKLMLLPHGVSKSGGELPYQQIEGIPEELPFANQSIDLVILPHVLEFANDPHQILREVDRVLIPEGRVVISGFNPASLWGLRQYTGRLIGQAYLPKEGQFMSLLRVKDWLKLLDYSVDRGHFACYRLPVRKEKGLARMAFLESMGNRWWPIFGSVFLISAIKRHAGTRLVGRVPKSALQALPQFNPAAQNASQQSSEQV</sequence>
<dbReference type="Pfam" id="PF08241">
    <property type="entry name" value="Methyltransf_11"/>
    <property type="match status" value="1"/>
</dbReference>
<dbReference type="CDD" id="cd02440">
    <property type="entry name" value="AdoMet_MTases"/>
    <property type="match status" value="1"/>
</dbReference>
<dbReference type="RefSeq" id="WP_353438117.1">
    <property type="nucleotide sequence ID" value="NZ_CP099959.1"/>
</dbReference>
<gene>
    <name evidence="2" type="ORF">NKE59_06185</name>
</gene>
<dbReference type="GO" id="GO:0008757">
    <property type="term" value="F:S-adenosylmethionine-dependent methyltransferase activity"/>
    <property type="evidence" value="ECO:0007669"/>
    <property type="project" value="InterPro"/>
</dbReference>
<accession>A0AAU8A0C0</accession>
<dbReference type="GO" id="GO:0032259">
    <property type="term" value="P:methylation"/>
    <property type="evidence" value="ECO:0007669"/>
    <property type="project" value="UniProtKB-KW"/>
</dbReference>
<evidence type="ECO:0000259" key="1">
    <source>
        <dbReference type="Pfam" id="PF08241"/>
    </source>
</evidence>